<sequence>MYRRESSFKAAPVIFSFVPLEGKKPKEAKLVNTMGTVLVYNILATSLIRQRKFRLQLTCLGGIEWA</sequence>
<evidence type="ECO:0000313" key="1">
    <source>
        <dbReference type="EnsemblMetazoa" id="GPPI017275-PA"/>
    </source>
</evidence>
<reference evidence="1" key="2">
    <citation type="submission" date="2020-05" db="UniProtKB">
        <authorList>
            <consortium name="EnsemblMetazoa"/>
        </authorList>
    </citation>
    <scope>IDENTIFICATION</scope>
    <source>
        <strain evidence="1">IAEA</strain>
    </source>
</reference>
<name>A0A1B0B335_9MUSC</name>
<dbReference type="EnsemblMetazoa" id="GPPI017275-RA">
    <property type="protein sequence ID" value="GPPI017275-PA"/>
    <property type="gene ID" value="GPPI017275"/>
</dbReference>
<dbReference type="VEuPathDB" id="VectorBase:GPPI017275"/>
<dbReference type="EMBL" id="JXJN01007759">
    <property type="status" value="NOT_ANNOTATED_CDS"/>
    <property type="molecule type" value="Genomic_DNA"/>
</dbReference>
<dbReference type="Proteomes" id="UP000092460">
    <property type="component" value="Unassembled WGS sequence"/>
</dbReference>
<proteinExistence type="predicted"/>
<protein>
    <submittedName>
        <fullName evidence="1">Uncharacterized protein</fullName>
    </submittedName>
</protein>
<keyword evidence="2" id="KW-1185">Reference proteome</keyword>
<organism evidence="1 2">
    <name type="scientific">Glossina palpalis gambiensis</name>
    <dbReference type="NCBI Taxonomy" id="67801"/>
    <lineage>
        <taxon>Eukaryota</taxon>
        <taxon>Metazoa</taxon>
        <taxon>Ecdysozoa</taxon>
        <taxon>Arthropoda</taxon>
        <taxon>Hexapoda</taxon>
        <taxon>Insecta</taxon>
        <taxon>Pterygota</taxon>
        <taxon>Neoptera</taxon>
        <taxon>Endopterygota</taxon>
        <taxon>Diptera</taxon>
        <taxon>Brachycera</taxon>
        <taxon>Muscomorpha</taxon>
        <taxon>Hippoboscoidea</taxon>
        <taxon>Glossinidae</taxon>
        <taxon>Glossina</taxon>
    </lineage>
</organism>
<reference evidence="2" key="1">
    <citation type="submission" date="2015-01" db="EMBL/GenBank/DDBJ databases">
        <authorList>
            <person name="Aksoy S."/>
            <person name="Warren W."/>
            <person name="Wilson R.K."/>
        </authorList>
    </citation>
    <scope>NUCLEOTIDE SEQUENCE [LARGE SCALE GENOMIC DNA]</scope>
    <source>
        <strain evidence="2">IAEA</strain>
    </source>
</reference>
<dbReference type="AlphaFoldDB" id="A0A1B0B335"/>
<evidence type="ECO:0000313" key="2">
    <source>
        <dbReference type="Proteomes" id="UP000092460"/>
    </source>
</evidence>
<accession>A0A1B0B335</accession>